<evidence type="ECO:0000256" key="4">
    <source>
        <dbReference type="ARBA" id="ARBA00022842"/>
    </source>
</evidence>
<keyword evidence="14" id="KW-1185">Reference proteome</keyword>
<keyword evidence="4 9" id="KW-0460">Magnesium</keyword>
<gene>
    <name evidence="9 13" type="primary">thiE</name>
    <name evidence="13" type="ORF">GJ688_09220</name>
</gene>
<evidence type="ECO:0000256" key="2">
    <source>
        <dbReference type="ARBA" id="ARBA00022679"/>
    </source>
</evidence>
<dbReference type="GO" id="GO:0009229">
    <property type="term" value="P:thiamine diphosphate biosynthetic process"/>
    <property type="evidence" value="ECO:0007669"/>
    <property type="project" value="UniProtKB-UniRule"/>
</dbReference>
<comment type="catalytic activity">
    <reaction evidence="6 9 10">
        <text>4-methyl-5-(2-phosphooxyethyl)-thiazole + 4-amino-2-methyl-5-(diphosphooxymethyl)pyrimidine + H(+) = thiamine phosphate + diphosphate</text>
        <dbReference type="Rhea" id="RHEA:22328"/>
        <dbReference type="ChEBI" id="CHEBI:15378"/>
        <dbReference type="ChEBI" id="CHEBI:33019"/>
        <dbReference type="ChEBI" id="CHEBI:37575"/>
        <dbReference type="ChEBI" id="CHEBI:57841"/>
        <dbReference type="ChEBI" id="CHEBI:58296"/>
        <dbReference type="EC" id="2.5.1.3"/>
    </reaction>
</comment>
<comment type="caution">
    <text evidence="9">Lacks conserved residue(s) required for the propagation of feature annotation.</text>
</comment>
<proteinExistence type="inferred from homology"/>
<dbReference type="Pfam" id="PF02581">
    <property type="entry name" value="TMP-TENI"/>
    <property type="match status" value="2"/>
</dbReference>
<accession>A0A6I3SJU6</accession>
<dbReference type="UniPathway" id="UPA00060">
    <property type="reaction ID" value="UER00141"/>
</dbReference>
<comment type="pathway">
    <text evidence="1 9 11">Cofactor biosynthesis; thiamine diphosphate biosynthesis; thiamine phosphate from 4-amino-2-methyl-5-diphosphomethylpyrimidine and 4-methyl-5-(2-phosphoethyl)-thiazole: step 1/1.</text>
</comment>
<feature type="binding site" evidence="9">
    <location>
        <position position="295"/>
    </location>
    <ligand>
        <name>Mg(2+)</name>
        <dbReference type="ChEBI" id="CHEBI:18420"/>
    </ligand>
</feature>
<dbReference type="InterPro" id="IPR013785">
    <property type="entry name" value="Aldolase_TIM"/>
</dbReference>
<dbReference type="OrthoDB" id="9812206at2"/>
<dbReference type="GO" id="GO:0004789">
    <property type="term" value="F:thiamine-phosphate diphosphorylase activity"/>
    <property type="evidence" value="ECO:0007669"/>
    <property type="project" value="UniProtKB-UniRule"/>
</dbReference>
<dbReference type="EC" id="2.5.1.3" evidence="9"/>
<evidence type="ECO:0000256" key="8">
    <source>
        <dbReference type="ARBA" id="ARBA00047883"/>
    </source>
</evidence>
<dbReference type="GO" id="GO:0005737">
    <property type="term" value="C:cytoplasm"/>
    <property type="evidence" value="ECO:0007669"/>
    <property type="project" value="TreeGrafter"/>
</dbReference>
<dbReference type="SUPFAM" id="SSF51391">
    <property type="entry name" value="Thiamin phosphate synthase"/>
    <property type="match status" value="2"/>
</dbReference>
<feature type="domain" description="Thiamine phosphate synthase/TenI" evidence="12">
    <location>
        <begin position="232"/>
        <end position="412"/>
    </location>
</feature>
<dbReference type="InterPro" id="IPR036206">
    <property type="entry name" value="ThiamineP_synth_sf"/>
</dbReference>
<evidence type="ECO:0000313" key="14">
    <source>
        <dbReference type="Proteomes" id="UP000430670"/>
    </source>
</evidence>
<feature type="domain" description="Thiamine phosphate synthase/TenI" evidence="12">
    <location>
        <begin position="3"/>
        <end position="185"/>
    </location>
</feature>
<feature type="binding site" evidence="9">
    <location>
        <position position="84"/>
    </location>
    <ligand>
        <name>Mg(2+)</name>
        <dbReference type="ChEBI" id="CHEBI:18420"/>
    </ligand>
</feature>
<dbReference type="NCBIfam" id="TIGR00693">
    <property type="entry name" value="thiE"/>
    <property type="match status" value="2"/>
</dbReference>
<name>A0A6I3SJU6_HELMO</name>
<keyword evidence="5 9" id="KW-0784">Thiamine biosynthesis</keyword>
<dbReference type="GO" id="GO:0009228">
    <property type="term" value="P:thiamine biosynthetic process"/>
    <property type="evidence" value="ECO:0007669"/>
    <property type="project" value="UniProtKB-KW"/>
</dbReference>
<keyword evidence="3 9" id="KW-0479">Metal-binding</keyword>
<feature type="binding site" evidence="9">
    <location>
        <position position="64"/>
    </location>
    <ligand>
        <name>4-amino-2-methyl-5-(diphosphooxymethyl)pyrimidine</name>
        <dbReference type="ChEBI" id="CHEBI:57841"/>
    </ligand>
</feature>
<feature type="binding site" evidence="9">
    <location>
        <position position="163"/>
    </location>
    <ligand>
        <name>2-[(2R,5Z)-2-carboxy-4-methylthiazol-5(2H)-ylidene]ethyl phosphate</name>
        <dbReference type="ChEBI" id="CHEBI:62899"/>
    </ligand>
</feature>
<feature type="binding site" evidence="9">
    <location>
        <position position="332"/>
    </location>
    <ligand>
        <name>4-amino-2-methyl-5-(diphosphooxymethyl)pyrimidine</name>
        <dbReference type="ChEBI" id="CHEBI:57841"/>
    </ligand>
</feature>
<evidence type="ECO:0000256" key="5">
    <source>
        <dbReference type="ARBA" id="ARBA00022977"/>
    </source>
</evidence>
<comment type="catalytic activity">
    <reaction evidence="8 9 10">
        <text>2-[(2R,5Z)-2-carboxy-4-methylthiazol-5(2H)-ylidene]ethyl phosphate + 4-amino-2-methyl-5-(diphosphooxymethyl)pyrimidine + 2 H(+) = thiamine phosphate + CO2 + diphosphate</text>
        <dbReference type="Rhea" id="RHEA:47844"/>
        <dbReference type="ChEBI" id="CHEBI:15378"/>
        <dbReference type="ChEBI" id="CHEBI:16526"/>
        <dbReference type="ChEBI" id="CHEBI:33019"/>
        <dbReference type="ChEBI" id="CHEBI:37575"/>
        <dbReference type="ChEBI" id="CHEBI:57841"/>
        <dbReference type="ChEBI" id="CHEBI:62899"/>
        <dbReference type="EC" id="2.5.1.3"/>
    </reaction>
</comment>
<evidence type="ECO:0000313" key="13">
    <source>
        <dbReference type="EMBL" id="MTV49160.1"/>
    </source>
</evidence>
<feature type="binding site" evidence="9">
    <location>
        <position position="136"/>
    </location>
    <ligand>
        <name>4-amino-2-methyl-5-(diphosphooxymethyl)pyrimidine</name>
        <dbReference type="ChEBI" id="CHEBI:57841"/>
    </ligand>
</feature>
<dbReference type="EMBL" id="WNKU01000008">
    <property type="protein sequence ID" value="MTV49160.1"/>
    <property type="molecule type" value="Genomic_DNA"/>
</dbReference>
<comment type="cofactor">
    <cofactor evidence="9">
        <name>Mg(2+)</name>
        <dbReference type="ChEBI" id="CHEBI:18420"/>
    </cofactor>
    <text evidence="9">Binds 1 Mg(2+) ion per subunit.</text>
</comment>
<evidence type="ECO:0000256" key="10">
    <source>
        <dbReference type="RuleBase" id="RU003826"/>
    </source>
</evidence>
<evidence type="ECO:0000256" key="6">
    <source>
        <dbReference type="ARBA" id="ARBA00047334"/>
    </source>
</evidence>
<dbReference type="HAMAP" id="MF_00097">
    <property type="entry name" value="TMP_synthase"/>
    <property type="match status" value="2"/>
</dbReference>
<dbReference type="InterPro" id="IPR022998">
    <property type="entry name" value="ThiamineP_synth_TenI"/>
</dbReference>
<evidence type="ECO:0000256" key="9">
    <source>
        <dbReference type="HAMAP-Rule" id="MF_00097"/>
    </source>
</evidence>
<feature type="binding site" evidence="9">
    <location>
        <position position="361"/>
    </location>
    <ligand>
        <name>4-amino-2-methyl-5-(diphosphooxymethyl)pyrimidine</name>
        <dbReference type="ChEBI" id="CHEBI:57841"/>
    </ligand>
</feature>
<dbReference type="RefSeq" id="WP_155476255.1">
    <property type="nucleotide sequence ID" value="NZ_WNKU01000008.1"/>
</dbReference>
<dbReference type="PANTHER" id="PTHR20857:SF15">
    <property type="entry name" value="THIAMINE-PHOSPHATE SYNTHASE"/>
    <property type="match status" value="1"/>
</dbReference>
<dbReference type="PANTHER" id="PTHR20857">
    <property type="entry name" value="THIAMINE-PHOSPHATE PYROPHOSPHORYLASE"/>
    <property type="match status" value="1"/>
</dbReference>
<dbReference type="Proteomes" id="UP000430670">
    <property type="component" value="Unassembled WGS sequence"/>
</dbReference>
<feature type="binding site" evidence="9">
    <location>
        <begin position="409"/>
        <end position="410"/>
    </location>
    <ligand>
        <name>2-[(2R,5Z)-2-carboxy-4-methylthiazol-5(2H)-ylidene]ethyl phosphate</name>
        <dbReference type="ChEBI" id="CHEBI:62899"/>
    </ligand>
</feature>
<dbReference type="GO" id="GO:0000287">
    <property type="term" value="F:magnesium ion binding"/>
    <property type="evidence" value="ECO:0007669"/>
    <property type="project" value="UniProtKB-UniRule"/>
</dbReference>
<organism evidence="13 14">
    <name type="scientific">Heliobacterium mobile</name>
    <name type="common">Heliobacillus mobilis</name>
    <dbReference type="NCBI Taxonomy" id="28064"/>
    <lineage>
        <taxon>Bacteria</taxon>
        <taxon>Bacillati</taxon>
        <taxon>Bacillota</taxon>
        <taxon>Clostridia</taxon>
        <taxon>Eubacteriales</taxon>
        <taxon>Heliobacteriaceae</taxon>
        <taxon>Heliobacterium</taxon>
    </lineage>
</organism>
<dbReference type="AlphaFoldDB" id="A0A6I3SJU6"/>
<comment type="catalytic activity">
    <reaction evidence="7 9 10">
        <text>2-(2-carboxy-4-methylthiazol-5-yl)ethyl phosphate + 4-amino-2-methyl-5-(diphosphooxymethyl)pyrimidine + 2 H(+) = thiamine phosphate + CO2 + diphosphate</text>
        <dbReference type="Rhea" id="RHEA:47848"/>
        <dbReference type="ChEBI" id="CHEBI:15378"/>
        <dbReference type="ChEBI" id="CHEBI:16526"/>
        <dbReference type="ChEBI" id="CHEBI:33019"/>
        <dbReference type="ChEBI" id="CHEBI:37575"/>
        <dbReference type="ChEBI" id="CHEBI:57841"/>
        <dbReference type="ChEBI" id="CHEBI:62890"/>
        <dbReference type="EC" id="2.5.1.3"/>
    </reaction>
</comment>
<comment type="function">
    <text evidence="9">Condenses 4-methyl-5-(beta-hydroxyethyl)thiazole monophosphate (THZ-P) and 2-methyl-4-amino-5-hydroxymethyl pyrimidine pyrophosphate (HMP-PP) to form thiamine monophosphate (TMP).</text>
</comment>
<feature type="binding site" evidence="9">
    <location>
        <begin position="358"/>
        <end position="360"/>
    </location>
    <ligand>
        <name>2-[(2R,5Z)-2-carboxy-4-methylthiazol-5(2H)-ylidene]ethyl phosphate</name>
        <dbReference type="ChEBI" id="CHEBI:62899"/>
    </ligand>
</feature>
<dbReference type="CDD" id="cd00564">
    <property type="entry name" value="TMP_TenI"/>
    <property type="match status" value="2"/>
</dbReference>
<keyword evidence="2 9" id="KW-0808">Transferase</keyword>
<feature type="binding site" evidence="9">
    <location>
        <position position="294"/>
    </location>
    <ligand>
        <name>4-amino-2-methyl-5-(diphosphooxymethyl)pyrimidine</name>
        <dbReference type="ChEBI" id="CHEBI:57841"/>
    </ligand>
</feature>
<evidence type="ECO:0000256" key="3">
    <source>
        <dbReference type="ARBA" id="ARBA00022723"/>
    </source>
</evidence>
<comment type="similarity">
    <text evidence="9 10">Belongs to the thiamine-phosphate synthase family.</text>
</comment>
<feature type="binding site" evidence="9">
    <location>
        <position position="103"/>
    </location>
    <ligand>
        <name>4-amino-2-methyl-5-(diphosphooxymethyl)pyrimidine</name>
        <dbReference type="ChEBI" id="CHEBI:57841"/>
    </ligand>
</feature>
<feature type="binding site" evidence="9">
    <location>
        <begin position="262"/>
        <end position="266"/>
    </location>
    <ligand>
        <name>4-amino-2-methyl-5-(diphosphooxymethyl)pyrimidine</name>
        <dbReference type="ChEBI" id="CHEBI:57841"/>
    </ligand>
</feature>
<reference evidence="13 14" key="1">
    <citation type="submission" date="2019-11" db="EMBL/GenBank/DDBJ databases">
        <title>Whole-genome sequence of a the green, strictly anaerobic photosynthetic bacterium Heliobacillus mobilis DSM 6151.</title>
        <authorList>
            <person name="Kyndt J.A."/>
            <person name="Meyer T.E."/>
        </authorList>
    </citation>
    <scope>NUCLEOTIDE SEQUENCE [LARGE SCALE GENOMIC DNA]</scope>
    <source>
        <strain evidence="13 14">DSM 6151</strain>
    </source>
</reference>
<feature type="binding site" evidence="9">
    <location>
        <position position="389"/>
    </location>
    <ligand>
        <name>2-[(2R,5Z)-2-carboxy-4-methylthiazol-5(2H)-ylidene]ethyl phosphate</name>
        <dbReference type="ChEBI" id="CHEBI:62899"/>
    </ligand>
</feature>
<comment type="caution">
    <text evidence="13">The sequence shown here is derived from an EMBL/GenBank/DDBJ whole genome shotgun (WGS) entry which is preliminary data.</text>
</comment>
<dbReference type="FunFam" id="3.20.20.70:FF:000096">
    <property type="entry name" value="Thiamine-phosphate synthase"/>
    <property type="match status" value="1"/>
</dbReference>
<sequence>MALFVVTNRHLCQTDIIRVLSAAVEGGVHAVILREKDLSSSELSPLARQVKDKTSPAQVPLIINGNIAVALAVEADGIHLTENDLTPSEVRKIAGPAMILGRSVHNLAEVEQLIMSEEIAHLNYLLFGNVYETECKPGKPAQGIERLGEIVRRSPLPVIAIGGIQADRMEEVLQSGAAGVAVMTSMMRSENPRNTAKNLVSSLQANKLIVKEKSLFGRCHNLWKQAEKPLLYGIIGSGQAPDDIGLCTKVREALEGGCDILQIREKNMSTGEFLRRARLVRSLTAEYGKILIINDRVDIAMACGADGVHVGQEDMPAGEVRRIWPQGILGVTVRNKEQAKAAEEAGADYVGAGPVFPTTSKSLEVPSLGFSGLQQICQSIDLPVVAIGGLDAERIQGISQTGCRAVAMISAIFNEDDPKKAAHSLKENL</sequence>
<dbReference type="InterPro" id="IPR034291">
    <property type="entry name" value="TMP_synthase"/>
</dbReference>
<evidence type="ECO:0000256" key="1">
    <source>
        <dbReference type="ARBA" id="ARBA00005165"/>
    </source>
</evidence>
<evidence type="ECO:0000256" key="11">
    <source>
        <dbReference type="RuleBase" id="RU004253"/>
    </source>
</evidence>
<evidence type="ECO:0000259" key="12">
    <source>
        <dbReference type="Pfam" id="PF02581"/>
    </source>
</evidence>
<feature type="binding site" evidence="9">
    <location>
        <position position="314"/>
    </location>
    <ligand>
        <name>Mg(2+)</name>
        <dbReference type="ChEBI" id="CHEBI:18420"/>
    </ligand>
</feature>
<protein>
    <recommendedName>
        <fullName evidence="9">Thiamine-phosphate synthase</fullName>
        <shortName evidence="9">TP synthase</shortName>
        <shortName evidence="9">TPS</shortName>
        <ecNumber evidence="9">2.5.1.3</ecNumber>
    </recommendedName>
    <alternativeName>
        <fullName evidence="9">Thiamine-phosphate pyrophosphorylase</fullName>
        <shortName evidence="9">TMP pyrophosphorylase</shortName>
        <shortName evidence="9">TMP-PPase</shortName>
    </alternativeName>
</protein>
<dbReference type="Gene3D" id="3.20.20.70">
    <property type="entry name" value="Aldolase class I"/>
    <property type="match status" value="2"/>
</dbReference>
<evidence type="ECO:0000256" key="7">
    <source>
        <dbReference type="ARBA" id="ARBA00047851"/>
    </source>
</evidence>